<reference evidence="3" key="1">
    <citation type="submission" date="2020-05" db="EMBL/GenBank/DDBJ databases">
        <title>Mycena genomes resolve the evolution of fungal bioluminescence.</title>
        <authorList>
            <person name="Tsai I.J."/>
        </authorList>
    </citation>
    <scope>NUCLEOTIDE SEQUENCE</scope>
    <source>
        <strain evidence="3">CCC161011</strain>
    </source>
</reference>
<sequence length="330" mass="38153">MSIPSLVGGISLRDYDFAASVAYACAFGLLPTIFLWRLWWDKRWWTLILIQPFVFAIERQVVFTLRSGVAWKQNESSGLSKLMQVSFALGYIDTSDTVLKLIRTILVNTTIGTPVSDSERAQPPSTINVDEPRRRFWYRRWSDFLETLYLVALVAAIIATAHQNPTNEETGQNHAHQIERYLSSAVGLVFILLEIFTLLWASKTLPRIDQRAVRLLLVLTTLLTIPPIYRLVVMRHTTPDVHALGHEAQNTGADKAAFYVVHLLPEWIVIFLMCIFNVREICQTGFKGDTRWWDETPKEREKRERKEREKARKKAEKKNRSTIELELIRN</sequence>
<gene>
    <name evidence="3" type="ORF">MVEN_01923000</name>
</gene>
<feature type="transmembrane region" description="Helical" evidence="2">
    <location>
        <begin position="143"/>
        <end position="161"/>
    </location>
</feature>
<comment type="caution">
    <text evidence="3">The sequence shown here is derived from an EMBL/GenBank/DDBJ whole genome shotgun (WGS) entry which is preliminary data.</text>
</comment>
<feature type="transmembrane region" description="Helical" evidence="2">
    <location>
        <begin position="256"/>
        <end position="278"/>
    </location>
</feature>
<dbReference type="Proteomes" id="UP000620124">
    <property type="component" value="Unassembled WGS sequence"/>
</dbReference>
<name>A0A8H6XEQ1_9AGAR</name>
<organism evidence="3 4">
    <name type="scientific">Mycena venus</name>
    <dbReference type="NCBI Taxonomy" id="2733690"/>
    <lineage>
        <taxon>Eukaryota</taxon>
        <taxon>Fungi</taxon>
        <taxon>Dikarya</taxon>
        <taxon>Basidiomycota</taxon>
        <taxon>Agaricomycotina</taxon>
        <taxon>Agaricomycetes</taxon>
        <taxon>Agaricomycetidae</taxon>
        <taxon>Agaricales</taxon>
        <taxon>Marasmiineae</taxon>
        <taxon>Mycenaceae</taxon>
        <taxon>Mycena</taxon>
    </lineage>
</organism>
<evidence type="ECO:0000256" key="2">
    <source>
        <dbReference type="SAM" id="Phobius"/>
    </source>
</evidence>
<dbReference type="OrthoDB" id="2562239at2759"/>
<keyword evidence="2" id="KW-0472">Membrane</keyword>
<feature type="transmembrane region" description="Helical" evidence="2">
    <location>
        <begin position="20"/>
        <end position="40"/>
    </location>
</feature>
<protein>
    <submittedName>
        <fullName evidence="3">Uncharacterized protein</fullName>
    </submittedName>
</protein>
<feature type="transmembrane region" description="Helical" evidence="2">
    <location>
        <begin position="181"/>
        <end position="201"/>
    </location>
</feature>
<evidence type="ECO:0000313" key="3">
    <source>
        <dbReference type="EMBL" id="KAF7340050.1"/>
    </source>
</evidence>
<feature type="region of interest" description="Disordered" evidence="1">
    <location>
        <begin position="297"/>
        <end position="322"/>
    </location>
</feature>
<proteinExistence type="predicted"/>
<feature type="compositionally biased region" description="Basic and acidic residues" evidence="1">
    <location>
        <begin position="297"/>
        <end position="310"/>
    </location>
</feature>
<evidence type="ECO:0000256" key="1">
    <source>
        <dbReference type="SAM" id="MobiDB-lite"/>
    </source>
</evidence>
<accession>A0A8H6XEQ1</accession>
<evidence type="ECO:0000313" key="4">
    <source>
        <dbReference type="Proteomes" id="UP000620124"/>
    </source>
</evidence>
<dbReference type="AlphaFoldDB" id="A0A8H6XEQ1"/>
<keyword evidence="2" id="KW-0812">Transmembrane</keyword>
<keyword evidence="2" id="KW-1133">Transmembrane helix</keyword>
<keyword evidence="4" id="KW-1185">Reference proteome</keyword>
<dbReference type="EMBL" id="JACAZI010000019">
    <property type="protein sequence ID" value="KAF7340050.1"/>
    <property type="molecule type" value="Genomic_DNA"/>
</dbReference>
<feature type="transmembrane region" description="Helical" evidence="2">
    <location>
        <begin position="213"/>
        <end position="232"/>
    </location>
</feature>